<organism evidence="1">
    <name type="scientific">Bacteriophage sp</name>
    <dbReference type="NCBI Taxonomy" id="38018"/>
    <lineage>
        <taxon>Viruses</taxon>
    </lineage>
</organism>
<sequence length="35" mass="4181">MDISLRLTKDFERCLEDLKKKYGEDFEYINGVHSS</sequence>
<accession>A0A8D9UHR8</accession>
<protein>
    <submittedName>
        <fullName evidence="1">Uncharacterized protein</fullName>
    </submittedName>
</protein>
<evidence type="ECO:0000313" key="1">
    <source>
        <dbReference type="EMBL" id="DAD55977.1"/>
    </source>
</evidence>
<reference evidence="1" key="1">
    <citation type="journal article" date="2021" name="Proc. Natl. Acad. Sci. U.S.A.">
        <title>A Catalog of Tens of Thousands of Viruses from Human Metagenomes Reveals Hidden Associations with Chronic Diseases.</title>
        <authorList>
            <person name="Tisza M.J."/>
            <person name="Buck C.B."/>
        </authorList>
    </citation>
    <scope>NUCLEOTIDE SEQUENCE</scope>
    <source>
        <strain evidence="1">CtOZu12</strain>
    </source>
</reference>
<dbReference type="EMBL" id="BK029940">
    <property type="protein sequence ID" value="DAD55977.1"/>
    <property type="molecule type" value="Genomic_DNA"/>
</dbReference>
<proteinExistence type="predicted"/>
<name>A0A8D9UHR8_9VIRU</name>